<dbReference type="InterPro" id="IPR018392">
    <property type="entry name" value="LysM"/>
</dbReference>
<name>A0A2W5WVT6_9MICO</name>
<dbReference type="RefSeq" id="WP_111249791.1">
    <property type="nucleotide sequence ID" value="NZ_QKWH01000001.1"/>
</dbReference>
<dbReference type="Gene3D" id="3.10.350.10">
    <property type="entry name" value="LysM domain"/>
    <property type="match status" value="1"/>
</dbReference>
<evidence type="ECO:0000313" key="3">
    <source>
        <dbReference type="EMBL" id="PZR55427.1"/>
    </source>
</evidence>
<dbReference type="InterPro" id="IPR036779">
    <property type="entry name" value="LysM_dom_sf"/>
</dbReference>
<evidence type="ECO:0000256" key="1">
    <source>
        <dbReference type="SAM" id="Phobius"/>
    </source>
</evidence>
<organism evidence="3 4">
    <name type="scientific">Xylanimonas oleitrophica</name>
    <dbReference type="NCBI Taxonomy" id="2607479"/>
    <lineage>
        <taxon>Bacteria</taxon>
        <taxon>Bacillati</taxon>
        <taxon>Actinomycetota</taxon>
        <taxon>Actinomycetes</taxon>
        <taxon>Micrococcales</taxon>
        <taxon>Promicromonosporaceae</taxon>
        <taxon>Xylanimonas</taxon>
    </lineage>
</organism>
<evidence type="ECO:0000313" key="4">
    <source>
        <dbReference type="Proteomes" id="UP000248783"/>
    </source>
</evidence>
<keyword evidence="4" id="KW-1185">Reference proteome</keyword>
<dbReference type="SMART" id="SM00257">
    <property type="entry name" value="LysM"/>
    <property type="match status" value="1"/>
</dbReference>
<keyword evidence="1" id="KW-0812">Transmembrane</keyword>
<feature type="transmembrane region" description="Helical" evidence="1">
    <location>
        <begin position="56"/>
        <end position="78"/>
    </location>
</feature>
<protein>
    <submittedName>
        <fullName evidence="3">Peptidoglycan-binding protein</fullName>
    </submittedName>
</protein>
<keyword evidence="1" id="KW-0472">Membrane</keyword>
<keyword evidence="1" id="KW-1133">Transmembrane helix</keyword>
<dbReference type="PROSITE" id="PS51782">
    <property type="entry name" value="LYSM"/>
    <property type="match status" value="1"/>
</dbReference>
<accession>A0A2W5WVT6</accession>
<dbReference type="Pfam" id="PF01476">
    <property type="entry name" value="LysM"/>
    <property type="match status" value="1"/>
</dbReference>
<proteinExistence type="predicted"/>
<dbReference type="SUPFAM" id="SSF54106">
    <property type="entry name" value="LysM domain"/>
    <property type="match status" value="1"/>
</dbReference>
<gene>
    <name evidence="3" type="ORF">DNL40_03455</name>
</gene>
<comment type="caution">
    <text evidence="3">The sequence shown here is derived from an EMBL/GenBank/DDBJ whole genome shotgun (WGS) entry which is preliminary data.</text>
</comment>
<feature type="domain" description="LysM" evidence="2">
    <location>
        <begin position="88"/>
        <end position="138"/>
    </location>
</feature>
<sequence>MAATTVTPVVRPDRHLTLVQPGAAAARASIARASARDEHPGFLGLGGLRPTRRGRVVLVLLATLLVAPFVGMGAQAAASDPQRPLEVRVHTVAPGETLWGFATQLAAAGQDVRDVVAELREINELRSAELRVGQAILLPVE</sequence>
<dbReference type="AlphaFoldDB" id="A0A2W5WVT6"/>
<dbReference type="CDD" id="cd00118">
    <property type="entry name" value="LysM"/>
    <property type="match status" value="1"/>
</dbReference>
<evidence type="ECO:0000259" key="2">
    <source>
        <dbReference type="PROSITE" id="PS51782"/>
    </source>
</evidence>
<reference evidence="3 4" key="1">
    <citation type="submission" date="2018-06" db="EMBL/GenBank/DDBJ databases">
        <title>Whole genome sequencing of a novel hydrocarbon degrading bacterial strain, PW21 isolated from oil contaminated produced water sample.</title>
        <authorList>
            <person name="Nagkirti P."/>
            <person name="Shaikh A."/>
            <person name="Gowdaman V."/>
            <person name="Engineer A.E."/>
            <person name="Dagar S."/>
            <person name="Dhakephalkar P.K."/>
        </authorList>
    </citation>
    <scope>NUCLEOTIDE SEQUENCE [LARGE SCALE GENOMIC DNA]</scope>
    <source>
        <strain evidence="3 4">PW21</strain>
    </source>
</reference>
<dbReference type="Proteomes" id="UP000248783">
    <property type="component" value="Unassembled WGS sequence"/>
</dbReference>
<dbReference type="EMBL" id="QKWH01000001">
    <property type="protein sequence ID" value="PZR55427.1"/>
    <property type="molecule type" value="Genomic_DNA"/>
</dbReference>